<accession>A0ACA9LPF2</accession>
<protein>
    <submittedName>
        <fullName evidence="1">19045_t:CDS:1</fullName>
    </submittedName>
</protein>
<evidence type="ECO:0000313" key="2">
    <source>
        <dbReference type="Proteomes" id="UP000789920"/>
    </source>
</evidence>
<feature type="non-terminal residue" evidence="1">
    <location>
        <position position="1"/>
    </location>
</feature>
<evidence type="ECO:0000313" key="1">
    <source>
        <dbReference type="EMBL" id="CAG8538840.1"/>
    </source>
</evidence>
<organism evidence="1 2">
    <name type="scientific">Racocetra persica</name>
    <dbReference type="NCBI Taxonomy" id="160502"/>
    <lineage>
        <taxon>Eukaryota</taxon>
        <taxon>Fungi</taxon>
        <taxon>Fungi incertae sedis</taxon>
        <taxon>Mucoromycota</taxon>
        <taxon>Glomeromycotina</taxon>
        <taxon>Glomeromycetes</taxon>
        <taxon>Diversisporales</taxon>
        <taxon>Gigasporaceae</taxon>
        <taxon>Racocetra</taxon>
    </lineage>
</organism>
<gene>
    <name evidence="1" type="ORF">RPERSI_LOCUS3462</name>
</gene>
<reference evidence="1" key="1">
    <citation type="submission" date="2021-06" db="EMBL/GenBank/DDBJ databases">
        <authorList>
            <person name="Kallberg Y."/>
            <person name="Tangrot J."/>
            <person name="Rosling A."/>
        </authorList>
    </citation>
    <scope>NUCLEOTIDE SEQUENCE</scope>
    <source>
        <strain evidence="1">MA461A</strain>
    </source>
</reference>
<dbReference type="EMBL" id="CAJVQC010004307">
    <property type="protein sequence ID" value="CAG8538840.1"/>
    <property type="molecule type" value="Genomic_DNA"/>
</dbReference>
<dbReference type="Proteomes" id="UP000789920">
    <property type="component" value="Unassembled WGS sequence"/>
</dbReference>
<comment type="caution">
    <text evidence="1">The sequence shown here is derived from an EMBL/GenBank/DDBJ whole genome shotgun (WGS) entry which is preliminary data.</text>
</comment>
<keyword evidence="2" id="KW-1185">Reference proteome</keyword>
<name>A0ACA9LPF2_9GLOM</name>
<sequence length="45" mass="5113">RIVLQDCNSGKISYYTMPPTSTKDPIVVDSKIVQRSEVDQPEFNI</sequence>
<proteinExistence type="predicted"/>